<feature type="compositionally biased region" description="Basic and acidic residues" evidence="5">
    <location>
        <begin position="259"/>
        <end position="268"/>
    </location>
</feature>
<feature type="domain" description="C3H1-type" evidence="6">
    <location>
        <begin position="269"/>
        <end position="296"/>
    </location>
</feature>
<proteinExistence type="predicted"/>
<evidence type="ECO:0000256" key="4">
    <source>
        <dbReference type="PROSITE-ProRule" id="PRU00723"/>
    </source>
</evidence>
<organism evidence="7">
    <name type="scientific">Arion vulgaris</name>
    <dbReference type="NCBI Taxonomy" id="1028688"/>
    <lineage>
        <taxon>Eukaryota</taxon>
        <taxon>Metazoa</taxon>
        <taxon>Spiralia</taxon>
        <taxon>Lophotrochozoa</taxon>
        <taxon>Mollusca</taxon>
        <taxon>Gastropoda</taxon>
        <taxon>Heterobranchia</taxon>
        <taxon>Euthyneura</taxon>
        <taxon>Panpulmonata</taxon>
        <taxon>Eupulmonata</taxon>
        <taxon>Stylommatophora</taxon>
        <taxon>Helicina</taxon>
        <taxon>Arionoidea</taxon>
        <taxon>Arionidae</taxon>
        <taxon>Arion</taxon>
    </lineage>
</organism>
<feature type="non-terminal residue" evidence="7">
    <location>
        <position position="1"/>
    </location>
</feature>
<dbReference type="EMBL" id="HACG01005546">
    <property type="protein sequence ID" value="CEK52411.1"/>
    <property type="molecule type" value="Transcribed_RNA"/>
</dbReference>
<dbReference type="InterPro" id="IPR052647">
    <property type="entry name" value="Zinc_finger_CCCH-type"/>
</dbReference>
<dbReference type="Gene3D" id="4.10.1000.10">
    <property type="entry name" value="Zinc finger, CCCH-type"/>
    <property type="match status" value="1"/>
</dbReference>
<keyword evidence="2 4" id="KW-0863">Zinc-finger</keyword>
<dbReference type="GO" id="GO:0071011">
    <property type="term" value="C:precatalytic spliceosome"/>
    <property type="evidence" value="ECO:0007669"/>
    <property type="project" value="TreeGrafter"/>
</dbReference>
<feature type="region of interest" description="Disordered" evidence="5">
    <location>
        <begin position="239"/>
        <end position="268"/>
    </location>
</feature>
<dbReference type="GO" id="GO:0008270">
    <property type="term" value="F:zinc ion binding"/>
    <property type="evidence" value="ECO:0007669"/>
    <property type="project" value="UniProtKB-KW"/>
</dbReference>
<keyword evidence="3 4" id="KW-0862">Zinc</keyword>
<evidence type="ECO:0000256" key="5">
    <source>
        <dbReference type="SAM" id="MobiDB-lite"/>
    </source>
</evidence>
<dbReference type="GO" id="GO:0003723">
    <property type="term" value="F:RNA binding"/>
    <property type="evidence" value="ECO:0007669"/>
    <property type="project" value="TreeGrafter"/>
</dbReference>
<dbReference type="PANTHER" id="PTHR46582:SF1">
    <property type="entry name" value="ZINC FINGER CCCH DOMAIN-CONTAINING PROTEIN 18"/>
    <property type="match status" value="1"/>
</dbReference>
<evidence type="ECO:0000259" key="6">
    <source>
        <dbReference type="PROSITE" id="PS50103"/>
    </source>
</evidence>
<keyword evidence="1 4" id="KW-0479">Metal-binding</keyword>
<dbReference type="InterPro" id="IPR041367">
    <property type="entry name" value="Znf-CCCH_4"/>
</dbReference>
<dbReference type="PANTHER" id="PTHR46582">
    <property type="entry name" value="ZINC FINGER CCCH DOMAIN-CONTAINING PROTEIN 18"/>
    <property type="match status" value="1"/>
</dbReference>
<sequence>GDLNDGSSSNGAVEALTTVNEALSTPLINKPLKSLSMPLTSLEIESASDKENLVQMESSYRDTESGEAGEIHSSVNIGTNCSVEKNTVGLLLDEKRTSDDENCKNNRDLSTSCEKESLKYRNIFLESIDSDEDDHFRDNLSCEKPSPNKLVTSSGFSTKSDCESIGALPEANSSLNIVDSSVQQFSEHQSVEKLCGDPREETEEGQVAVNLEENDNCGNRTSGDVAIVPEMDTEDVAQVQVEKSDKDEGELSDDDVEEGEIKEPGDKKPSVKTLCQFFQKGSCTWGISCSFLHPGVNDKGNYQMIEVPGFTSLGARVPRLGIPGTWPEI</sequence>
<dbReference type="PROSITE" id="PS50103">
    <property type="entry name" value="ZF_C3H1"/>
    <property type="match status" value="1"/>
</dbReference>
<gene>
    <name evidence="7" type="primary">ORF16692</name>
</gene>
<dbReference type="InterPro" id="IPR036855">
    <property type="entry name" value="Znf_CCCH_sf"/>
</dbReference>
<dbReference type="Pfam" id="PF18044">
    <property type="entry name" value="zf-CCCH_4"/>
    <property type="match status" value="1"/>
</dbReference>
<evidence type="ECO:0000313" key="7">
    <source>
        <dbReference type="EMBL" id="CEK52411.1"/>
    </source>
</evidence>
<dbReference type="SUPFAM" id="SSF90229">
    <property type="entry name" value="CCCH zinc finger"/>
    <property type="match status" value="1"/>
</dbReference>
<accession>A0A0B6Y9A9</accession>
<reference evidence="7" key="1">
    <citation type="submission" date="2014-12" db="EMBL/GenBank/DDBJ databases">
        <title>Insight into the proteome of Arion vulgaris.</title>
        <authorList>
            <person name="Aradska J."/>
            <person name="Bulat T."/>
            <person name="Smidak R."/>
            <person name="Sarate P."/>
            <person name="Gangsoo J."/>
            <person name="Sialana F."/>
            <person name="Bilban M."/>
            <person name="Lubec G."/>
        </authorList>
    </citation>
    <scope>NUCLEOTIDE SEQUENCE</scope>
    <source>
        <tissue evidence="7">Skin</tissue>
    </source>
</reference>
<feature type="compositionally biased region" description="Acidic residues" evidence="5">
    <location>
        <begin position="247"/>
        <end position="258"/>
    </location>
</feature>
<protein>
    <recommendedName>
        <fullName evidence="6">C3H1-type domain-containing protein</fullName>
    </recommendedName>
</protein>
<feature type="zinc finger region" description="C3H1-type" evidence="4">
    <location>
        <begin position="269"/>
        <end position="296"/>
    </location>
</feature>
<evidence type="ECO:0000256" key="2">
    <source>
        <dbReference type="ARBA" id="ARBA00022771"/>
    </source>
</evidence>
<evidence type="ECO:0000256" key="3">
    <source>
        <dbReference type="ARBA" id="ARBA00022833"/>
    </source>
</evidence>
<evidence type="ECO:0000256" key="1">
    <source>
        <dbReference type="ARBA" id="ARBA00022723"/>
    </source>
</evidence>
<name>A0A0B6Y9A9_9EUPU</name>
<dbReference type="InterPro" id="IPR000571">
    <property type="entry name" value="Znf_CCCH"/>
</dbReference>
<dbReference type="AlphaFoldDB" id="A0A0B6Y9A9"/>